<accession>A0A9K3H1M2</accession>
<dbReference type="PANTHER" id="PTHR43586">
    <property type="entry name" value="CYSTEINE DESULFURASE"/>
    <property type="match status" value="1"/>
</dbReference>
<dbReference type="InterPro" id="IPR015421">
    <property type="entry name" value="PyrdxlP-dep_Trfase_major"/>
</dbReference>
<comment type="caution">
    <text evidence="3">The sequence shown here is derived from an EMBL/GenBank/DDBJ whole genome shotgun (WGS) entry which is preliminary data.</text>
</comment>
<dbReference type="GO" id="GO:0031071">
    <property type="term" value="F:cysteine desulfurase activity"/>
    <property type="evidence" value="ECO:0000318"/>
    <property type="project" value="GO_Central"/>
</dbReference>
<evidence type="ECO:0000313" key="4">
    <source>
        <dbReference type="Proteomes" id="UP000215914"/>
    </source>
</evidence>
<proteinExistence type="predicted"/>
<evidence type="ECO:0000256" key="1">
    <source>
        <dbReference type="ARBA" id="ARBA00022898"/>
    </source>
</evidence>
<reference evidence="3" key="1">
    <citation type="journal article" date="2017" name="Nature">
        <title>The sunflower genome provides insights into oil metabolism, flowering and Asterid evolution.</title>
        <authorList>
            <person name="Badouin H."/>
            <person name="Gouzy J."/>
            <person name="Grassa C.J."/>
            <person name="Murat F."/>
            <person name="Staton S.E."/>
            <person name="Cottret L."/>
            <person name="Lelandais-Briere C."/>
            <person name="Owens G.L."/>
            <person name="Carrere S."/>
            <person name="Mayjonade B."/>
            <person name="Legrand L."/>
            <person name="Gill N."/>
            <person name="Kane N.C."/>
            <person name="Bowers J.E."/>
            <person name="Hubner S."/>
            <person name="Bellec A."/>
            <person name="Berard A."/>
            <person name="Berges H."/>
            <person name="Blanchet N."/>
            <person name="Boniface M.C."/>
            <person name="Brunel D."/>
            <person name="Catrice O."/>
            <person name="Chaidir N."/>
            <person name="Claudel C."/>
            <person name="Donnadieu C."/>
            <person name="Faraut T."/>
            <person name="Fievet G."/>
            <person name="Helmstetter N."/>
            <person name="King M."/>
            <person name="Knapp S.J."/>
            <person name="Lai Z."/>
            <person name="Le Paslier M.C."/>
            <person name="Lippi Y."/>
            <person name="Lorenzon L."/>
            <person name="Mandel J.R."/>
            <person name="Marage G."/>
            <person name="Marchand G."/>
            <person name="Marquand E."/>
            <person name="Bret-Mestries E."/>
            <person name="Morien E."/>
            <person name="Nambeesan S."/>
            <person name="Nguyen T."/>
            <person name="Pegot-Espagnet P."/>
            <person name="Pouilly N."/>
            <person name="Raftis F."/>
            <person name="Sallet E."/>
            <person name="Schiex T."/>
            <person name="Thomas J."/>
            <person name="Vandecasteele C."/>
            <person name="Vares D."/>
            <person name="Vear F."/>
            <person name="Vautrin S."/>
            <person name="Crespi M."/>
            <person name="Mangin B."/>
            <person name="Burke J.M."/>
            <person name="Salse J."/>
            <person name="Munos S."/>
            <person name="Vincourt P."/>
            <person name="Rieseberg L.H."/>
            <person name="Langlade N.B."/>
        </authorList>
    </citation>
    <scope>NUCLEOTIDE SEQUENCE</scope>
    <source>
        <tissue evidence="3">Leaves</tissue>
    </source>
</reference>
<dbReference type="Gene3D" id="3.90.1150.10">
    <property type="entry name" value="Aspartate Aminotransferase, domain 1"/>
    <property type="match status" value="1"/>
</dbReference>
<protein>
    <submittedName>
        <fullName evidence="3">Cysteine desulfurase</fullName>
        <ecNumber evidence="3">2.8.1.7</ecNumber>
    </submittedName>
</protein>
<dbReference type="PANTHER" id="PTHR43586:SF8">
    <property type="entry name" value="CYSTEINE DESULFURASE 1, CHLOROPLASTIC"/>
    <property type="match status" value="1"/>
</dbReference>
<evidence type="ECO:0000313" key="3">
    <source>
        <dbReference type="EMBL" id="KAF5763256.1"/>
    </source>
</evidence>
<dbReference type="InterPro" id="IPR015422">
    <property type="entry name" value="PyrdxlP-dep_Trfase_small"/>
</dbReference>
<dbReference type="Gene3D" id="3.40.640.10">
    <property type="entry name" value="Type I PLP-dependent aspartate aminotransferase-like (Major domain)"/>
    <property type="match status" value="1"/>
</dbReference>
<dbReference type="EMBL" id="MNCJ02000330">
    <property type="protein sequence ID" value="KAF5763256.1"/>
    <property type="molecule type" value="Genomic_DNA"/>
</dbReference>
<keyword evidence="4" id="KW-1185">Reference proteome</keyword>
<dbReference type="OrthoDB" id="420046at2759"/>
<dbReference type="InterPro" id="IPR000192">
    <property type="entry name" value="Aminotrans_V_dom"/>
</dbReference>
<dbReference type="Pfam" id="PF00266">
    <property type="entry name" value="Aminotran_5"/>
    <property type="match status" value="1"/>
</dbReference>
<dbReference type="EC" id="2.8.1.7" evidence="3"/>
<dbReference type="Gramene" id="mRNA:HanXRQr2_Chr15g0678151">
    <property type="protein sequence ID" value="mRNA:HanXRQr2_Chr15g0678151"/>
    <property type="gene ID" value="HanXRQr2_Chr15g0678151"/>
</dbReference>
<dbReference type="SUPFAM" id="SSF53383">
    <property type="entry name" value="PLP-dependent transferases"/>
    <property type="match status" value="1"/>
</dbReference>
<dbReference type="InterPro" id="IPR015424">
    <property type="entry name" value="PyrdxlP-dep_Trfase"/>
</dbReference>
<evidence type="ECO:0000259" key="2">
    <source>
        <dbReference type="Pfam" id="PF00266"/>
    </source>
</evidence>
<dbReference type="AlphaFoldDB" id="A0A9K3H1M2"/>
<feature type="domain" description="Aminotransferase class V" evidence="2">
    <location>
        <begin position="74"/>
        <end position="499"/>
    </location>
</feature>
<keyword evidence="1" id="KW-0663">Pyridoxal phosphate</keyword>
<reference evidence="3" key="2">
    <citation type="submission" date="2020-06" db="EMBL/GenBank/DDBJ databases">
        <title>Helianthus annuus Genome sequencing and assembly Release 2.</title>
        <authorList>
            <person name="Gouzy J."/>
            <person name="Langlade N."/>
            <person name="Munos S."/>
        </authorList>
    </citation>
    <scope>NUCLEOTIDE SEQUENCE</scope>
    <source>
        <tissue evidence="3">Leaves</tissue>
    </source>
</reference>
<dbReference type="Proteomes" id="UP000215914">
    <property type="component" value="Unassembled WGS sequence"/>
</dbReference>
<keyword evidence="3" id="KW-0808">Transferase</keyword>
<sequence>MSPVQYTKENMVEHQQQLARKINEYSMLLSDGIVDRDAPKSDTCVEAKLRWLRSQIICGFAEIQTPFGSRKLTYADHTASGRCLRYIEEYIIQNLLPFYGNTHTSDNYVGDRTMKMLHEATEFVKKCLGGTQHDALLFCGSGTTAAIKRLQEVLGIAVPSILKEKILNTCIGSEERWVVFVGPYEHHSNLLSWRQSLAEVIEIGLDKEGMIDIDDLKARLEFYQGTGRPMLGSFSACSNVTGICSDTRSLARLLHEFGAFACFDFAASGPYVEIDIRSGAIDGYDAITLSPHKFLGGPGSPGILLMNKALYQLKYAPPSTCGGGTINYVNFFDEQDTLYINDIEEREDAGTPQIIQRVKAALAFQVKEYIKCEVIAKREHDYIERALERLVKLNNVWVLGNTKVERQGILSFLVHTTTNSNKRDKPLNGTFVAKLLNDLFGIQARGGCACAAPYGHFLLGIDQVHSLTMKDAIKKGYIGVKVGWTRVSFPYYMSNEEYEYILAAIEFVAVYGQRFLPLYHLNWNTGSWAFKTNTFQESFLKEKERDCKLSASFCSTTVSQAINKLPNIQQQMIDCKPMEFDKYTFYLEVAKHIGNILPEFPPHRRLPKDIDPNSVFFHM</sequence>
<gene>
    <name evidence="3" type="ORF">HanXRQr2_Chr15g0678151</name>
</gene>
<name>A0A9K3H1M2_HELAN</name>
<dbReference type="GO" id="GO:0006534">
    <property type="term" value="P:cysteine metabolic process"/>
    <property type="evidence" value="ECO:0000318"/>
    <property type="project" value="GO_Central"/>
</dbReference>
<organism evidence="3 4">
    <name type="scientific">Helianthus annuus</name>
    <name type="common">Common sunflower</name>
    <dbReference type="NCBI Taxonomy" id="4232"/>
    <lineage>
        <taxon>Eukaryota</taxon>
        <taxon>Viridiplantae</taxon>
        <taxon>Streptophyta</taxon>
        <taxon>Embryophyta</taxon>
        <taxon>Tracheophyta</taxon>
        <taxon>Spermatophyta</taxon>
        <taxon>Magnoliopsida</taxon>
        <taxon>eudicotyledons</taxon>
        <taxon>Gunneridae</taxon>
        <taxon>Pentapetalae</taxon>
        <taxon>asterids</taxon>
        <taxon>campanulids</taxon>
        <taxon>Asterales</taxon>
        <taxon>Asteraceae</taxon>
        <taxon>Asteroideae</taxon>
        <taxon>Heliantheae alliance</taxon>
        <taxon>Heliantheae</taxon>
        <taxon>Helianthus</taxon>
    </lineage>
</organism>